<evidence type="ECO:0000256" key="4">
    <source>
        <dbReference type="ARBA" id="ARBA00022829"/>
    </source>
</evidence>
<dbReference type="InterPro" id="IPR011010">
    <property type="entry name" value="DNA_brk_join_enz"/>
</dbReference>
<dbReference type="InterPro" id="IPR004107">
    <property type="entry name" value="Integrase_SAM-like_N"/>
</dbReference>
<dbReference type="InterPro" id="IPR013762">
    <property type="entry name" value="Integrase-like_cat_sf"/>
</dbReference>
<dbReference type="PROSITE" id="PS51898">
    <property type="entry name" value="TYR_RECOMBINASE"/>
    <property type="match status" value="1"/>
</dbReference>
<sequence length="288" mass="32969">MLQQALQDFLCYLSSERGLSQHTLQAYACDLKGFFQVLKQSNLQQITEEDVLAFAHKLQLKGYASSSICRMLVSVKIFLRFLYREDLIKNEIGLLIDAPKIWQLIPEILTFTEVEKLLLAPDLNTEIGARDRAILQVIYASGLRVSEICGLNIQDFSDYTIRVIGKGKKERIVPVAKLAVEAVDYYLLHHRPSDVKIEALFINTKQKRIDRFSIWKQLKAYAKQIGITKPISPHTLRHSFATHLLENGADLRVIQELLGHSSIATTDRYTHLSNKHIIEAFQSYHPRP</sequence>
<evidence type="ECO:0000256" key="5">
    <source>
        <dbReference type="ARBA" id="ARBA00022908"/>
    </source>
</evidence>
<feature type="active site" evidence="9">
    <location>
        <position position="166"/>
    </location>
</feature>
<keyword evidence="6 9" id="KW-0238">DNA-binding</keyword>
<dbReference type="InterPro" id="IPR002104">
    <property type="entry name" value="Integrase_catalytic"/>
</dbReference>
<evidence type="ECO:0000256" key="3">
    <source>
        <dbReference type="ARBA" id="ARBA00022618"/>
    </source>
</evidence>
<gene>
    <name evidence="9" type="primary">xerC</name>
    <name evidence="12" type="ORF">RHAB15C_0000760</name>
</gene>
<keyword evidence="2 9" id="KW-0963">Cytoplasm</keyword>
<evidence type="ECO:0000256" key="9">
    <source>
        <dbReference type="HAMAP-Rule" id="MF_01808"/>
    </source>
</evidence>
<feature type="active site" evidence="9">
    <location>
        <position position="234"/>
    </location>
</feature>
<keyword evidence="7 9" id="KW-0233">DNA recombination</keyword>
<evidence type="ECO:0000256" key="2">
    <source>
        <dbReference type="ARBA" id="ARBA00022490"/>
    </source>
</evidence>
<feature type="active site" evidence="9">
    <location>
        <position position="144"/>
    </location>
</feature>
<dbReference type="InterPro" id="IPR044068">
    <property type="entry name" value="CB"/>
</dbReference>
<keyword evidence="5 9" id="KW-0229">DNA integration</keyword>
<dbReference type="PANTHER" id="PTHR30349:SF81">
    <property type="entry name" value="TYROSINE RECOMBINASE XERC"/>
    <property type="match status" value="1"/>
</dbReference>
<dbReference type="InterPro" id="IPR050090">
    <property type="entry name" value="Tyrosine_recombinase_XerCD"/>
</dbReference>
<comment type="subcellular location">
    <subcellularLocation>
        <location evidence="1 9">Cytoplasm</location>
    </subcellularLocation>
</comment>
<evidence type="ECO:0000259" key="10">
    <source>
        <dbReference type="PROSITE" id="PS51898"/>
    </source>
</evidence>
<comment type="similarity">
    <text evidence="9">Belongs to the 'phage' integrase family. XerC subfamily.</text>
</comment>
<dbReference type="EMBL" id="CP075585">
    <property type="protein sequence ID" value="QZA58879.1"/>
    <property type="molecule type" value="Genomic_DNA"/>
</dbReference>
<dbReference type="SUPFAM" id="SSF56349">
    <property type="entry name" value="DNA breaking-rejoining enzymes"/>
    <property type="match status" value="1"/>
</dbReference>
<comment type="subunit">
    <text evidence="9">Forms a cyclic heterotetrameric complex composed of two molecules of XerC and two molecules of XerD.</text>
</comment>
<dbReference type="Pfam" id="PF02899">
    <property type="entry name" value="Phage_int_SAM_1"/>
    <property type="match status" value="1"/>
</dbReference>
<keyword evidence="4 9" id="KW-0159">Chromosome partition</keyword>
<feature type="active site" evidence="9">
    <location>
        <position position="237"/>
    </location>
</feature>
<dbReference type="RefSeq" id="WP_194845425.1">
    <property type="nucleotide sequence ID" value="NZ_CP075585.1"/>
</dbReference>
<evidence type="ECO:0000256" key="8">
    <source>
        <dbReference type="ARBA" id="ARBA00023306"/>
    </source>
</evidence>
<reference evidence="12 13" key="1">
    <citation type="submission" date="2021-05" db="EMBL/GenBank/DDBJ databases">
        <title>Ecology and evolution of chlamydial symbionts of arthropods.</title>
        <authorList>
            <person name="Halter T."/>
            <person name="Sixt B.S."/>
            <person name="Toenshoff E.R."/>
            <person name="Koestlbacher S."/>
            <person name="Schulz F."/>
            <person name="Kostanjsek R."/>
            <person name="Collingro A."/>
            <person name="Hendrickx F."/>
            <person name="Horn M."/>
        </authorList>
    </citation>
    <scope>NUCLEOTIDE SEQUENCE [LARGE SCALE GENOMIC DNA]</scope>
    <source>
        <strain evidence="12 13">15C</strain>
    </source>
</reference>
<evidence type="ECO:0000259" key="11">
    <source>
        <dbReference type="PROSITE" id="PS51900"/>
    </source>
</evidence>
<dbReference type="Proteomes" id="UP000822862">
    <property type="component" value="Chromosome"/>
</dbReference>
<keyword evidence="13" id="KW-1185">Reference proteome</keyword>
<feature type="active site" evidence="9">
    <location>
        <position position="260"/>
    </location>
</feature>
<organism evidence="12 13">
    <name type="scientific">Candidatus Rhabdochlamydia porcellionis</name>
    <dbReference type="NCBI Taxonomy" id="225148"/>
    <lineage>
        <taxon>Bacteria</taxon>
        <taxon>Pseudomonadati</taxon>
        <taxon>Chlamydiota</taxon>
        <taxon>Chlamydiia</taxon>
        <taxon>Parachlamydiales</taxon>
        <taxon>Candidatus Rhabdochlamydiaceae</taxon>
        <taxon>Candidatus Rhabdochlamydia</taxon>
    </lineage>
</organism>
<keyword evidence="3 9" id="KW-0132">Cell division</keyword>
<feature type="domain" description="Tyr recombinase" evidence="10">
    <location>
        <begin position="104"/>
        <end position="282"/>
    </location>
</feature>
<dbReference type="PANTHER" id="PTHR30349">
    <property type="entry name" value="PHAGE INTEGRASE-RELATED"/>
    <property type="match status" value="1"/>
</dbReference>
<feature type="domain" description="Core-binding (CB)" evidence="11">
    <location>
        <begin position="1"/>
        <end position="83"/>
    </location>
</feature>
<accession>A0ABX8YZS4</accession>
<dbReference type="Gene3D" id="1.10.443.10">
    <property type="entry name" value="Intergrase catalytic core"/>
    <property type="match status" value="1"/>
</dbReference>
<comment type="function">
    <text evidence="9">Site-specific tyrosine recombinase, which acts by catalyzing the cutting and rejoining of the recombining DNA molecules. The XerC-XerD complex is essential to convert dimers of the bacterial chromosome into monomers to permit their segregation at cell division. It also contributes to the segregational stability of plasmids.</text>
</comment>
<evidence type="ECO:0000256" key="1">
    <source>
        <dbReference type="ARBA" id="ARBA00004496"/>
    </source>
</evidence>
<evidence type="ECO:0000256" key="7">
    <source>
        <dbReference type="ARBA" id="ARBA00023172"/>
    </source>
</evidence>
<evidence type="ECO:0000313" key="12">
    <source>
        <dbReference type="EMBL" id="QZA58879.1"/>
    </source>
</evidence>
<dbReference type="NCBIfam" id="NF040815">
    <property type="entry name" value="recomb_XerA_Arch"/>
    <property type="match status" value="1"/>
</dbReference>
<feature type="active site" description="O-(3'-phospho-DNA)-tyrosine intermediate" evidence="9">
    <location>
        <position position="269"/>
    </location>
</feature>
<dbReference type="Gene3D" id="1.10.150.130">
    <property type="match status" value="1"/>
</dbReference>
<dbReference type="NCBIfam" id="NF001399">
    <property type="entry name" value="PRK00283.1"/>
    <property type="match status" value="1"/>
</dbReference>
<dbReference type="CDD" id="cd00798">
    <property type="entry name" value="INT_XerDC_C"/>
    <property type="match status" value="1"/>
</dbReference>
<dbReference type="InterPro" id="IPR010998">
    <property type="entry name" value="Integrase_recombinase_N"/>
</dbReference>
<dbReference type="Pfam" id="PF00589">
    <property type="entry name" value="Phage_integrase"/>
    <property type="match status" value="1"/>
</dbReference>
<dbReference type="PROSITE" id="PS51900">
    <property type="entry name" value="CB"/>
    <property type="match status" value="1"/>
</dbReference>
<proteinExistence type="inferred from homology"/>
<keyword evidence="8 9" id="KW-0131">Cell cycle</keyword>
<dbReference type="InterPro" id="IPR023009">
    <property type="entry name" value="Tyrosine_recombinase_XerC/XerD"/>
</dbReference>
<name>A0ABX8YZS4_9BACT</name>
<dbReference type="HAMAP" id="MF_01808">
    <property type="entry name" value="Recomb_XerC_XerD"/>
    <property type="match status" value="1"/>
</dbReference>
<evidence type="ECO:0000313" key="13">
    <source>
        <dbReference type="Proteomes" id="UP000822862"/>
    </source>
</evidence>
<protein>
    <recommendedName>
        <fullName evidence="9">Tyrosine recombinase XerC</fullName>
    </recommendedName>
</protein>
<evidence type="ECO:0000256" key="6">
    <source>
        <dbReference type="ARBA" id="ARBA00023125"/>
    </source>
</evidence>